<proteinExistence type="predicted"/>
<evidence type="ECO:0000256" key="1">
    <source>
        <dbReference type="SAM" id="Coils"/>
    </source>
</evidence>
<dbReference type="AlphaFoldDB" id="A0AAD5LDE1"/>
<feature type="coiled-coil region" evidence="1">
    <location>
        <begin position="152"/>
        <end position="221"/>
    </location>
</feature>
<feature type="coiled-coil region" evidence="1">
    <location>
        <begin position="297"/>
        <end position="331"/>
    </location>
</feature>
<accession>A0AAD5LDE1</accession>
<gene>
    <name evidence="2" type="ORF">P43SY_000573</name>
</gene>
<dbReference type="EMBL" id="JAKCXM010000422">
    <property type="protein sequence ID" value="KAJ0394272.1"/>
    <property type="molecule type" value="Genomic_DNA"/>
</dbReference>
<organism evidence="2 3">
    <name type="scientific">Pythium insidiosum</name>
    <name type="common">Pythiosis disease agent</name>
    <dbReference type="NCBI Taxonomy" id="114742"/>
    <lineage>
        <taxon>Eukaryota</taxon>
        <taxon>Sar</taxon>
        <taxon>Stramenopiles</taxon>
        <taxon>Oomycota</taxon>
        <taxon>Peronosporomycetes</taxon>
        <taxon>Pythiales</taxon>
        <taxon>Pythiaceae</taxon>
        <taxon>Pythium</taxon>
    </lineage>
</organism>
<comment type="caution">
    <text evidence="2">The sequence shown here is derived from an EMBL/GenBank/DDBJ whole genome shotgun (WGS) entry which is preliminary data.</text>
</comment>
<evidence type="ECO:0000313" key="3">
    <source>
        <dbReference type="Proteomes" id="UP001209570"/>
    </source>
</evidence>
<evidence type="ECO:0000313" key="2">
    <source>
        <dbReference type="EMBL" id="KAJ0394272.1"/>
    </source>
</evidence>
<dbReference type="Proteomes" id="UP001209570">
    <property type="component" value="Unassembled WGS sequence"/>
</dbReference>
<name>A0AAD5LDE1_PYTIN</name>
<sequence length="555" mass="61767">MGTVRFTSSRSHTPENKSFAAAFRSAAAVASSSAAAAGASAKSKPAAKGKGKSSRHKAAAAALTPASVVARASVDDLGAAFVLAEDMLDKKLATRDKWQICTQRNLSEIRSECMKVRRQLATLSESFDGVLMQVEDGLSGYDGLKTDVRTAMKEHRRLVRSLDAQLKRLDERLTSHIETTNDQVAGLEKKLEEVEQTCFTEEDLTAQLATLQEQFEVATTETRKEYSRIVDAKFQAVETLARRAASVHELLQQRDVQDNELRQHLKAVKLQGEDVVSGIAQRVYGLEQHQERQHTDTKQLRSNTDAMRRQLDDLEKRIQTMARNQDHLYRAQNEMVIPPPAPPLAPVELEPLKEAQRYGGLLLSYPVHLTQFVIQATDLDVSPGVYLFFRLFDVVEVQRSVPQRGHFRLNARGRQVVSALWGDLLSKLPYHFFIDCSWLEAQSERNGFCRVPPLGICHLLTTLLVWHTSAIASNAPDGANVVDEIMQKCIDALITRLVIKLPAGKHRESEHDLVALDGTSDIEVVGLDTAWVALMELDGFFEVAEKLKLGPTSEK</sequence>
<protein>
    <submittedName>
        <fullName evidence="2">Uncharacterized protein</fullName>
    </submittedName>
</protein>
<reference evidence="2" key="1">
    <citation type="submission" date="2021-12" db="EMBL/GenBank/DDBJ databases">
        <title>Prjna785345.</title>
        <authorList>
            <person name="Rujirawat T."/>
            <person name="Krajaejun T."/>
        </authorList>
    </citation>
    <scope>NUCLEOTIDE SEQUENCE</scope>
    <source>
        <strain evidence="2">Pi057C3</strain>
    </source>
</reference>
<keyword evidence="3" id="KW-1185">Reference proteome</keyword>
<keyword evidence="1" id="KW-0175">Coiled coil</keyword>